<dbReference type="AlphaFoldDB" id="A0AAW9PV35"/>
<dbReference type="Gene3D" id="3.40.50.300">
    <property type="entry name" value="P-loop containing nucleotide triphosphate hydrolases"/>
    <property type="match status" value="1"/>
</dbReference>
<reference evidence="3" key="1">
    <citation type="submission" date="2024-01" db="EMBL/GenBank/DDBJ databases">
        <title>Bank of Algae and Cyanobacteria of the Azores (BACA) strain genomes.</title>
        <authorList>
            <person name="Luz R."/>
            <person name="Cordeiro R."/>
            <person name="Fonseca A."/>
            <person name="Goncalves V."/>
        </authorList>
    </citation>
    <scope>NUCLEOTIDE SEQUENCE</scope>
    <source>
        <strain evidence="3">BACA0141</strain>
    </source>
</reference>
<name>A0AAW9PV35_9CYAN</name>
<dbReference type="RefSeq" id="WP_330482003.1">
    <property type="nucleotide sequence ID" value="NZ_JAZBJZ010000005.1"/>
</dbReference>
<evidence type="ECO:0000313" key="4">
    <source>
        <dbReference type="Proteomes" id="UP001333818"/>
    </source>
</evidence>
<dbReference type="PANTHER" id="PTHR35894">
    <property type="entry name" value="GENERAL SECRETION PATHWAY PROTEIN A-RELATED"/>
    <property type="match status" value="1"/>
</dbReference>
<evidence type="ECO:0000256" key="1">
    <source>
        <dbReference type="SAM" id="MobiDB-lite"/>
    </source>
</evidence>
<protein>
    <submittedName>
        <fullName evidence="3">ATP-binding protein</fullName>
    </submittedName>
</protein>
<proteinExistence type="predicted"/>
<dbReference type="InterPro" id="IPR027417">
    <property type="entry name" value="P-loop_NTPase"/>
</dbReference>
<feature type="domain" description="Orc1-like AAA ATPase" evidence="2">
    <location>
        <begin position="40"/>
        <end position="210"/>
    </location>
</feature>
<dbReference type="EMBL" id="JAZBJZ010000005">
    <property type="protein sequence ID" value="MEE3715579.1"/>
    <property type="molecule type" value="Genomic_DNA"/>
</dbReference>
<keyword evidence="4" id="KW-1185">Reference proteome</keyword>
<dbReference type="InterPro" id="IPR041664">
    <property type="entry name" value="AAA_16"/>
</dbReference>
<evidence type="ECO:0000313" key="3">
    <source>
        <dbReference type="EMBL" id="MEE3715579.1"/>
    </source>
</evidence>
<keyword evidence="3" id="KW-0067">ATP-binding</keyword>
<feature type="region of interest" description="Disordered" evidence="1">
    <location>
        <begin position="1"/>
        <end position="28"/>
    </location>
</feature>
<dbReference type="InterPro" id="IPR052026">
    <property type="entry name" value="ExeA_AAA_ATPase_DNA-bind"/>
</dbReference>
<dbReference type="GO" id="GO:0005524">
    <property type="term" value="F:ATP binding"/>
    <property type="evidence" value="ECO:0007669"/>
    <property type="project" value="UniProtKB-KW"/>
</dbReference>
<dbReference type="SUPFAM" id="SSF52540">
    <property type="entry name" value="P-loop containing nucleoside triphosphate hydrolases"/>
    <property type="match status" value="1"/>
</dbReference>
<gene>
    <name evidence="3" type="ORF">V2H45_02335</name>
</gene>
<accession>A0AAW9PV35</accession>
<organism evidence="3 4">
    <name type="scientific">Tumidithrix elongata BACA0141</name>
    <dbReference type="NCBI Taxonomy" id="2716417"/>
    <lineage>
        <taxon>Bacteria</taxon>
        <taxon>Bacillati</taxon>
        <taxon>Cyanobacteriota</taxon>
        <taxon>Cyanophyceae</taxon>
        <taxon>Pseudanabaenales</taxon>
        <taxon>Pseudanabaenaceae</taxon>
        <taxon>Tumidithrix</taxon>
        <taxon>Tumidithrix elongata</taxon>
    </lineage>
</organism>
<keyword evidence="3" id="KW-0547">Nucleotide-binding</keyword>
<comment type="caution">
    <text evidence="3">The sequence shown here is derived from an EMBL/GenBank/DDBJ whole genome shotgun (WGS) entry which is preliminary data.</text>
</comment>
<sequence>MSSKQSRLGKHKSSFQRWELKENPFRATPPDDPELLAQIFYGRDQELDNAIPTLYEGRNILVRGAWGIGKTSLILNLIYQLQQEVAALGEKMLVLYLSGIPGEKPVDFYRALLMSIADSLKDQDTDAQDVVNSLLGYSIQRTKTSTEGKVQLWVFSFSIKDETPSNPLTPNANADPYPLLIRILDKAEQNYDRIVFAIDDFDKKDPIVVQTILEGSLDLFRNSKHRAFIVTGRGFTDLQEATLKALGIFSEDINLAPMTQEDLRHIVINYLNSVRTSSRDDCYPFTEEVMSLITTYAQGFPRQLNTICEKVLRQAASKGYDEIDIEAFTDVWQLVQQDYTRSISPQLRHLLYIAYQAGGISEDIKDEDLAKLDALTYVSLLPKLKSMEELGVLIRREDEGGIRFLPSKLYQPST</sequence>
<dbReference type="Proteomes" id="UP001333818">
    <property type="component" value="Unassembled WGS sequence"/>
</dbReference>
<evidence type="ECO:0000259" key="2">
    <source>
        <dbReference type="Pfam" id="PF13191"/>
    </source>
</evidence>
<dbReference type="Pfam" id="PF13191">
    <property type="entry name" value="AAA_16"/>
    <property type="match status" value="1"/>
</dbReference>
<dbReference type="PANTHER" id="PTHR35894:SF1">
    <property type="entry name" value="PHOSPHORIBULOKINASE _ URIDINE KINASE FAMILY"/>
    <property type="match status" value="1"/>
</dbReference>